<keyword evidence="1" id="KW-1133">Transmembrane helix</keyword>
<dbReference type="Proteomes" id="UP001370348">
    <property type="component" value="Chromosome"/>
</dbReference>
<dbReference type="RefSeq" id="WP_394824498.1">
    <property type="nucleotide sequence ID" value="NZ_CP089984.1"/>
</dbReference>
<feature type="transmembrane region" description="Helical" evidence="1">
    <location>
        <begin position="125"/>
        <end position="147"/>
    </location>
</feature>
<organism evidence="2 3">
    <name type="scientific">Pendulispora albinea</name>
    <dbReference type="NCBI Taxonomy" id="2741071"/>
    <lineage>
        <taxon>Bacteria</taxon>
        <taxon>Pseudomonadati</taxon>
        <taxon>Myxococcota</taxon>
        <taxon>Myxococcia</taxon>
        <taxon>Myxococcales</taxon>
        <taxon>Sorangiineae</taxon>
        <taxon>Pendulisporaceae</taxon>
        <taxon>Pendulispora</taxon>
    </lineage>
</organism>
<evidence type="ECO:0000256" key="1">
    <source>
        <dbReference type="SAM" id="Phobius"/>
    </source>
</evidence>
<sequence>MQRSVALALGLAAVGLAGSGGVYIVSFWVSPLSTAVGLTLFAGAFVAVFFSAFLHPRTRFGSSGIALAAEDVEHGSPQWPKMLRYAALGVLVLSVIAAGGLHWGHEMNLSFDHGDFGASVEYARVFLAMALVLYAIALETAISAMIARPMAPFALEARTARSTASPRAEASACSRCAVALAPNERLFSHDGQPLCDRCRTVADAHEQIDRAHRAAVENTVDEYGKVRLVAGIVREHAARWAAQEHAALARLPTSPPTATATIRCATCKEPAARAATTLNLEGEPMCPRCAAVFDPEEARREKEGSLWRGFALGFVFSVFGILYVFAVTRRPADKKGALGGFLTGLLPGAIYFVTFHQGGVGVAFMIAWSVAVAGIVLGPLFRLRALRTQRRNENEDETFRA</sequence>
<accession>A0ABZ2LVB6</accession>
<keyword evidence="1" id="KW-0472">Membrane</keyword>
<name>A0ABZ2LVB6_9BACT</name>
<dbReference type="EMBL" id="CP089984">
    <property type="protein sequence ID" value="WXB14874.1"/>
    <property type="molecule type" value="Genomic_DNA"/>
</dbReference>
<reference evidence="2 3" key="1">
    <citation type="submission" date="2021-12" db="EMBL/GenBank/DDBJ databases">
        <title>Discovery of the Pendulisporaceae a myxobacterial family with distinct sporulation behavior and unique specialized metabolism.</title>
        <authorList>
            <person name="Garcia R."/>
            <person name="Popoff A."/>
            <person name="Bader C.D."/>
            <person name="Loehr J."/>
            <person name="Walesch S."/>
            <person name="Walt C."/>
            <person name="Boldt J."/>
            <person name="Bunk B."/>
            <person name="Haeckl F.J.F.P.J."/>
            <person name="Gunesch A.P."/>
            <person name="Birkelbach J."/>
            <person name="Nuebel U."/>
            <person name="Pietschmann T."/>
            <person name="Bach T."/>
            <person name="Mueller R."/>
        </authorList>
    </citation>
    <scope>NUCLEOTIDE SEQUENCE [LARGE SCALE GENOMIC DNA]</scope>
    <source>
        <strain evidence="2 3">MSr11954</strain>
    </source>
</reference>
<gene>
    <name evidence="2" type="ORF">LZC94_44530</name>
</gene>
<evidence type="ECO:0000313" key="3">
    <source>
        <dbReference type="Proteomes" id="UP001370348"/>
    </source>
</evidence>
<proteinExistence type="predicted"/>
<feature type="transmembrane region" description="Helical" evidence="1">
    <location>
        <begin position="34"/>
        <end position="54"/>
    </location>
</feature>
<keyword evidence="3" id="KW-1185">Reference proteome</keyword>
<feature type="transmembrane region" description="Helical" evidence="1">
    <location>
        <begin position="85"/>
        <end position="105"/>
    </location>
</feature>
<keyword evidence="1" id="KW-0812">Transmembrane</keyword>
<feature type="transmembrane region" description="Helical" evidence="1">
    <location>
        <begin position="309"/>
        <end position="328"/>
    </location>
</feature>
<evidence type="ECO:0000313" key="2">
    <source>
        <dbReference type="EMBL" id="WXB14874.1"/>
    </source>
</evidence>
<feature type="transmembrane region" description="Helical" evidence="1">
    <location>
        <begin position="348"/>
        <end position="381"/>
    </location>
</feature>
<protein>
    <submittedName>
        <fullName evidence="2">Uncharacterized protein</fullName>
    </submittedName>
</protein>